<evidence type="ECO:0000313" key="1">
    <source>
        <dbReference type="EMBL" id="MCZ4279711.1"/>
    </source>
</evidence>
<dbReference type="InterPro" id="IPR023213">
    <property type="entry name" value="CAT-like_dom_sf"/>
</dbReference>
<evidence type="ECO:0000313" key="2">
    <source>
        <dbReference type="Proteomes" id="UP001069802"/>
    </source>
</evidence>
<proteinExistence type="predicted"/>
<dbReference type="InterPro" id="IPR001707">
    <property type="entry name" value="Cmp_AcTrfase"/>
</dbReference>
<dbReference type="PANTHER" id="PTHR38474">
    <property type="entry name" value="SLR0299 PROTEIN"/>
    <property type="match status" value="1"/>
</dbReference>
<dbReference type="Proteomes" id="UP001069802">
    <property type="component" value="Unassembled WGS sequence"/>
</dbReference>
<dbReference type="RefSeq" id="WP_269421910.1">
    <property type="nucleotide sequence ID" value="NZ_JAPWGY010000001.1"/>
</dbReference>
<dbReference type="EMBL" id="JAPWGY010000001">
    <property type="protein sequence ID" value="MCZ4279711.1"/>
    <property type="molecule type" value="Genomic_DNA"/>
</dbReference>
<dbReference type="SUPFAM" id="SSF52777">
    <property type="entry name" value="CoA-dependent acyltransferases"/>
    <property type="match status" value="1"/>
</dbReference>
<dbReference type="SMART" id="SM01059">
    <property type="entry name" value="CAT"/>
    <property type="match status" value="1"/>
</dbReference>
<dbReference type="PANTHER" id="PTHR38474:SF1">
    <property type="entry name" value="SLR0299 PROTEIN"/>
    <property type="match status" value="1"/>
</dbReference>
<name>A0ABT4LF30_9PROT</name>
<accession>A0ABT4LF30</accession>
<dbReference type="Pfam" id="PF00302">
    <property type="entry name" value="CAT"/>
    <property type="match status" value="1"/>
</dbReference>
<keyword evidence="2" id="KW-1185">Reference proteome</keyword>
<reference evidence="1" key="1">
    <citation type="submission" date="2022-12" db="EMBL/GenBank/DDBJ databases">
        <title>Bacterial isolates from different developmental stages of Nematostella vectensis.</title>
        <authorList>
            <person name="Fraune S."/>
        </authorList>
    </citation>
    <scope>NUCLEOTIDE SEQUENCE</scope>
    <source>
        <strain evidence="1">G21630-S1</strain>
    </source>
</reference>
<gene>
    <name evidence="1" type="ORF">O4H49_02900</name>
</gene>
<comment type="caution">
    <text evidence="1">The sequence shown here is derived from an EMBL/GenBank/DDBJ whole genome shotgun (WGS) entry which is preliminary data.</text>
</comment>
<protein>
    <submittedName>
        <fullName evidence="1">CatA-like O-acetyltransferase</fullName>
    </submittedName>
</protein>
<sequence>MVKKIDLNSWSRRSQYQLFKGFANPHVSITGRVDVTPVMLARQRLDISPFNALLYCLMKAVNAVPELRCRFREEDIIEHAVINPSVTVPIEDDGFAFCEVDYCEDWDLFNQRCQIAVSAAKTQPELKDNTSHRDDWIYGSCLPWLAFTAMQHPLCGPDDCIPRIAWGKITSAENNPAHPAEQSWQVPVNITAHHALVDGLHIARFFQKLEKIISDFPT</sequence>
<dbReference type="Gene3D" id="3.30.559.10">
    <property type="entry name" value="Chloramphenicol acetyltransferase-like domain"/>
    <property type="match status" value="1"/>
</dbReference>
<organism evidence="1 2">
    <name type="scientific">Kiloniella laminariae</name>
    <dbReference type="NCBI Taxonomy" id="454162"/>
    <lineage>
        <taxon>Bacteria</taxon>
        <taxon>Pseudomonadati</taxon>
        <taxon>Pseudomonadota</taxon>
        <taxon>Alphaproteobacteria</taxon>
        <taxon>Rhodospirillales</taxon>
        <taxon>Kiloniellaceae</taxon>
        <taxon>Kiloniella</taxon>
    </lineage>
</organism>